<feature type="compositionally biased region" description="Low complexity" evidence="5">
    <location>
        <begin position="9"/>
        <end position="22"/>
    </location>
</feature>
<dbReference type="EMBL" id="JBHUFA010000001">
    <property type="protein sequence ID" value="MFD1694856.1"/>
    <property type="molecule type" value="Genomic_DNA"/>
</dbReference>
<keyword evidence="2 4" id="KW-0238">DNA-binding</keyword>
<evidence type="ECO:0000256" key="3">
    <source>
        <dbReference type="ARBA" id="ARBA00023163"/>
    </source>
</evidence>
<organism evidence="7 8">
    <name type="scientific">Roseibium aestuarii</name>
    <dbReference type="NCBI Taxonomy" id="2600299"/>
    <lineage>
        <taxon>Bacteria</taxon>
        <taxon>Pseudomonadati</taxon>
        <taxon>Pseudomonadota</taxon>
        <taxon>Alphaproteobacteria</taxon>
        <taxon>Hyphomicrobiales</taxon>
        <taxon>Stappiaceae</taxon>
        <taxon>Roseibium</taxon>
    </lineage>
</organism>
<feature type="domain" description="HTH tetR-type" evidence="6">
    <location>
        <begin position="22"/>
        <end position="83"/>
    </location>
</feature>
<keyword evidence="3" id="KW-0804">Transcription</keyword>
<comment type="caution">
    <text evidence="7">The sequence shown here is derived from an EMBL/GenBank/DDBJ whole genome shotgun (WGS) entry which is preliminary data.</text>
</comment>
<keyword evidence="8" id="KW-1185">Reference proteome</keyword>
<dbReference type="PANTHER" id="PTHR30055:SF234">
    <property type="entry name" value="HTH-TYPE TRANSCRIPTIONAL REGULATOR BETI"/>
    <property type="match status" value="1"/>
</dbReference>
<dbReference type="PANTHER" id="PTHR30055">
    <property type="entry name" value="HTH-TYPE TRANSCRIPTIONAL REGULATOR RUTR"/>
    <property type="match status" value="1"/>
</dbReference>
<proteinExistence type="predicted"/>
<evidence type="ECO:0000313" key="8">
    <source>
        <dbReference type="Proteomes" id="UP001597327"/>
    </source>
</evidence>
<dbReference type="InterPro" id="IPR023772">
    <property type="entry name" value="DNA-bd_HTH_TetR-type_CS"/>
</dbReference>
<gene>
    <name evidence="7" type="ORF">ACFSC7_04955</name>
</gene>
<dbReference type="InterPro" id="IPR001647">
    <property type="entry name" value="HTH_TetR"/>
</dbReference>
<dbReference type="Proteomes" id="UP001597327">
    <property type="component" value="Unassembled WGS sequence"/>
</dbReference>
<evidence type="ECO:0000256" key="1">
    <source>
        <dbReference type="ARBA" id="ARBA00023015"/>
    </source>
</evidence>
<evidence type="ECO:0000259" key="6">
    <source>
        <dbReference type="PROSITE" id="PS50977"/>
    </source>
</evidence>
<reference evidence="8" key="1">
    <citation type="journal article" date="2019" name="Int. J. Syst. Evol. Microbiol.">
        <title>The Global Catalogue of Microorganisms (GCM) 10K type strain sequencing project: providing services to taxonomists for standard genome sequencing and annotation.</title>
        <authorList>
            <consortium name="The Broad Institute Genomics Platform"/>
            <consortium name="The Broad Institute Genome Sequencing Center for Infectious Disease"/>
            <person name="Wu L."/>
            <person name="Ma J."/>
        </authorList>
    </citation>
    <scope>NUCLEOTIDE SEQUENCE [LARGE SCALE GENOMIC DNA]</scope>
    <source>
        <strain evidence="8">JCM 3369</strain>
    </source>
</reference>
<evidence type="ECO:0000313" key="7">
    <source>
        <dbReference type="EMBL" id="MFD1694856.1"/>
    </source>
</evidence>
<dbReference type="PROSITE" id="PS50977">
    <property type="entry name" value="HTH_TETR_2"/>
    <property type="match status" value="1"/>
</dbReference>
<dbReference type="Gene3D" id="1.10.357.10">
    <property type="entry name" value="Tetracycline Repressor, domain 2"/>
    <property type="match status" value="1"/>
</dbReference>
<evidence type="ECO:0000256" key="4">
    <source>
        <dbReference type="PROSITE-ProRule" id="PRU00335"/>
    </source>
</evidence>
<dbReference type="RefSeq" id="WP_149891339.1">
    <property type="nucleotide sequence ID" value="NZ_JBHUFA010000001.1"/>
</dbReference>
<evidence type="ECO:0000256" key="5">
    <source>
        <dbReference type="SAM" id="MobiDB-lite"/>
    </source>
</evidence>
<dbReference type="Pfam" id="PF00440">
    <property type="entry name" value="TetR_N"/>
    <property type="match status" value="1"/>
</dbReference>
<accession>A0ABW4JTJ0</accession>
<dbReference type="PROSITE" id="PS01081">
    <property type="entry name" value="HTH_TETR_1"/>
    <property type="match status" value="1"/>
</dbReference>
<keyword evidence="1" id="KW-0805">Transcription regulation</keyword>
<dbReference type="InterPro" id="IPR050109">
    <property type="entry name" value="HTH-type_TetR-like_transc_reg"/>
</dbReference>
<feature type="DNA-binding region" description="H-T-H motif" evidence="4">
    <location>
        <begin position="46"/>
        <end position="65"/>
    </location>
</feature>
<sequence>MPPRPSPSAAPSGSRKPQARSLRTREALLAAARRLAEERGSLDAVTADAIVAEAQVAKGTLFAHFGDMDGLLSHVLLDRLAGLVSRTEPADRSTSSVVPAVVPPVAPSDPMGVLLDKMNRLIRVISSDQTVLRIFLNKTGYGSGHCAPEFVEILSRLDQELAGFLGLWQQAGDWEPAIRGDLAPEILTDGLIAFMVHAALKFRSGEVPELDACLARLALQTRAYLLAAPSVAT</sequence>
<dbReference type="SUPFAM" id="SSF46689">
    <property type="entry name" value="Homeodomain-like"/>
    <property type="match status" value="1"/>
</dbReference>
<name>A0ABW4JTJ0_9HYPH</name>
<evidence type="ECO:0000256" key="2">
    <source>
        <dbReference type="ARBA" id="ARBA00023125"/>
    </source>
</evidence>
<dbReference type="InterPro" id="IPR009057">
    <property type="entry name" value="Homeodomain-like_sf"/>
</dbReference>
<protein>
    <submittedName>
        <fullName evidence="7">TetR/AcrR family transcriptional regulator</fullName>
    </submittedName>
</protein>
<feature type="region of interest" description="Disordered" evidence="5">
    <location>
        <begin position="1"/>
        <end position="22"/>
    </location>
</feature>